<dbReference type="Gene3D" id="1.10.340.70">
    <property type="match status" value="1"/>
</dbReference>
<evidence type="ECO:0000259" key="1">
    <source>
        <dbReference type="PROSITE" id="PS50994"/>
    </source>
</evidence>
<name>A0AAV2MY75_9HYME</name>
<dbReference type="AlphaFoldDB" id="A0AAV2MY75"/>
<dbReference type="InterPro" id="IPR012337">
    <property type="entry name" value="RNaseH-like_sf"/>
</dbReference>
<evidence type="ECO:0000313" key="3">
    <source>
        <dbReference type="Proteomes" id="UP001497644"/>
    </source>
</evidence>
<proteinExistence type="predicted"/>
<dbReference type="Gene3D" id="3.30.420.10">
    <property type="entry name" value="Ribonuclease H-like superfamily/Ribonuclease H"/>
    <property type="match status" value="1"/>
</dbReference>
<dbReference type="GO" id="GO:0003676">
    <property type="term" value="F:nucleic acid binding"/>
    <property type="evidence" value="ECO:0007669"/>
    <property type="project" value="InterPro"/>
</dbReference>
<dbReference type="GO" id="GO:0015074">
    <property type="term" value="P:DNA integration"/>
    <property type="evidence" value="ECO:0007669"/>
    <property type="project" value="InterPro"/>
</dbReference>
<reference evidence="2" key="1">
    <citation type="submission" date="2024-04" db="EMBL/GenBank/DDBJ databases">
        <authorList>
            <consortium name="Molecular Ecology Group"/>
        </authorList>
    </citation>
    <scope>NUCLEOTIDE SEQUENCE</scope>
</reference>
<protein>
    <recommendedName>
        <fullName evidence="1">Integrase catalytic domain-containing protein</fullName>
    </recommendedName>
</protein>
<accession>A0AAV2MY75</accession>
<dbReference type="InterPro" id="IPR052160">
    <property type="entry name" value="Gypsy_RT_Integrase-like"/>
</dbReference>
<dbReference type="InterPro" id="IPR036397">
    <property type="entry name" value="RNaseH_sf"/>
</dbReference>
<gene>
    <name evidence="2" type="ORF">LPLAT_LOCUS5432</name>
</gene>
<organism evidence="2 3">
    <name type="scientific">Lasius platythorax</name>
    <dbReference type="NCBI Taxonomy" id="488582"/>
    <lineage>
        <taxon>Eukaryota</taxon>
        <taxon>Metazoa</taxon>
        <taxon>Ecdysozoa</taxon>
        <taxon>Arthropoda</taxon>
        <taxon>Hexapoda</taxon>
        <taxon>Insecta</taxon>
        <taxon>Pterygota</taxon>
        <taxon>Neoptera</taxon>
        <taxon>Endopterygota</taxon>
        <taxon>Hymenoptera</taxon>
        <taxon>Apocrita</taxon>
        <taxon>Aculeata</taxon>
        <taxon>Formicoidea</taxon>
        <taxon>Formicidae</taxon>
        <taxon>Formicinae</taxon>
        <taxon>Lasius</taxon>
        <taxon>Lasius</taxon>
    </lineage>
</organism>
<evidence type="ECO:0000313" key="2">
    <source>
        <dbReference type="EMBL" id="CAL1672024.1"/>
    </source>
</evidence>
<comment type="caution">
    <text evidence="2">The sequence shown here is derived from an EMBL/GenBank/DDBJ whole genome shotgun (WGS) entry which is preliminary data.</text>
</comment>
<dbReference type="SUPFAM" id="SSF53098">
    <property type="entry name" value="Ribonuclease H-like"/>
    <property type="match status" value="1"/>
</dbReference>
<dbReference type="InterPro" id="IPR041588">
    <property type="entry name" value="Integrase_H2C2"/>
</dbReference>
<sequence length="150" mass="16877">MFICRNKITIPSEGDRNKIISENHCSAVGGHKGITRTYNRVKRRYHCNGIKADQTLIQNCRPCQLKQLVHIKTTDGTNRYTRFSDKVSMDIMGPLPTTQLNNIYILTIQDLLTKYSIAIPLQKADAIHVADAFTNELVCVFGAPKALLTD</sequence>
<dbReference type="PROSITE" id="PS50994">
    <property type="entry name" value="INTEGRASE"/>
    <property type="match status" value="1"/>
</dbReference>
<dbReference type="InterPro" id="IPR001584">
    <property type="entry name" value="Integrase_cat-core"/>
</dbReference>
<dbReference type="EMBL" id="CAXIPU020000435">
    <property type="protein sequence ID" value="CAL1672024.1"/>
    <property type="molecule type" value="Genomic_DNA"/>
</dbReference>
<keyword evidence="3" id="KW-1185">Reference proteome</keyword>
<feature type="domain" description="Integrase catalytic" evidence="1">
    <location>
        <begin position="79"/>
        <end position="150"/>
    </location>
</feature>
<dbReference type="Proteomes" id="UP001497644">
    <property type="component" value="Unassembled WGS sequence"/>
</dbReference>
<dbReference type="Pfam" id="PF17921">
    <property type="entry name" value="Integrase_H2C2"/>
    <property type="match status" value="1"/>
</dbReference>
<dbReference type="PANTHER" id="PTHR47266">
    <property type="entry name" value="ENDONUCLEASE-RELATED"/>
    <property type="match status" value="1"/>
</dbReference>